<reference evidence="3 4" key="1">
    <citation type="submission" date="2015-03" db="EMBL/GenBank/DDBJ databases">
        <authorList>
            <person name="Hassan Y."/>
            <person name="Lepp D."/>
            <person name="Li X.-Z."/>
            <person name="Zhou T."/>
        </authorList>
    </citation>
    <scope>NUCLEOTIDE SEQUENCE [LARGE SCALE GENOMIC DNA]</scope>
    <source>
        <strain evidence="3 4">IPL18</strain>
    </source>
</reference>
<dbReference type="STRING" id="429727.VE26_11795"/>
<protein>
    <recommendedName>
        <fullName evidence="2">Flagellar hook-length control protein-like C-terminal domain-containing protein</fullName>
    </recommendedName>
</protein>
<evidence type="ECO:0000259" key="2">
    <source>
        <dbReference type="Pfam" id="PF02120"/>
    </source>
</evidence>
<proteinExistence type="predicted"/>
<feature type="compositionally biased region" description="Basic and acidic residues" evidence="1">
    <location>
        <begin position="304"/>
        <end position="327"/>
    </location>
</feature>
<dbReference type="Pfam" id="PF02120">
    <property type="entry name" value="Flg_hook"/>
    <property type="match status" value="1"/>
</dbReference>
<name>A0A0F5FEU6_9HYPH</name>
<feature type="compositionally biased region" description="Low complexity" evidence="1">
    <location>
        <begin position="332"/>
        <end position="348"/>
    </location>
</feature>
<dbReference type="PATRIC" id="fig|429727.3.peg.2428"/>
<dbReference type="CDD" id="cd17470">
    <property type="entry name" value="T3SS_Flik_C"/>
    <property type="match status" value="1"/>
</dbReference>
<evidence type="ECO:0000313" key="4">
    <source>
        <dbReference type="Proteomes" id="UP000033649"/>
    </source>
</evidence>
<gene>
    <name evidence="3" type="ORF">VE26_11795</name>
</gene>
<keyword evidence="4" id="KW-1185">Reference proteome</keyword>
<dbReference type="Gene3D" id="3.30.750.140">
    <property type="match status" value="1"/>
</dbReference>
<feature type="region of interest" description="Disordered" evidence="1">
    <location>
        <begin position="467"/>
        <end position="491"/>
    </location>
</feature>
<accession>A0A0F5FEU6</accession>
<sequence>MTIISATAGTTSSRALNGQKNAVETADVPGIFAALLGGSPTGAGAQGNAAGTGAEGKIETEFQRLARLALEAATGQGADKSAVPDDVHAEPIAATLDLQTATATHRDPAALVELVDALTALKTGLDSGEPVDPDLFARVDTALDTLAQALGLDLAALPVPQDMATVIAKGGESDASLAGMLSQLLAPLSAAAPAPGSEPGPADEQIKALGEKLAALLAAVEDNAISQDKLDAIGMKPGTKPAEEIEAAMNRFAALLKSGADVPEEPELATPTLKTTEPVIAGKVTDTSADAAPASKPDAVSLDTKPRSDDAGQRPASRDADVPRREAPPATPTQQAPVNQPDAPAAQAAQDNGVLRIDPATGPRVIQAGYQTSQQQLNLPQIAFELARQVQDGNTRFQIRLDPPELGKIDVRLDIDKSGQVHARLTVEKSETLDLMQRDQRALERALQQAGLDGSKTNLEFSLKQNPFAGQERGQRENTPLFGGDEQGTGDIEQAPSTTVNLYRGSLQASGVNIIA</sequence>
<dbReference type="EMBL" id="JZEY01000061">
    <property type="protein sequence ID" value="KKB07444.1"/>
    <property type="molecule type" value="Genomic_DNA"/>
</dbReference>
<feature type="domain" description="Flagellar hook-length control protein-like C-terminal" evidence="2">
    <location>
        <begin position="387"/>
        <end position="459"/>
    </location>
</feature>
<dbReference type="InterPro" id="IPR038610">
    <property type="entry name" value="FliK-like_C_sf"/>
</dbReference>
<dbReference type="AlphaFoldDB" id="A0A0F5FEU6"/>
<organism evidence="3 4">
    <name type="scientific">Devosia chinhatensis</name>
    <dbReference type="NCBI Taxonomy" id="429727"/>
    <lineage>
        <taxon>Bacteria</taxon>
        <taxon>Pseudomonadati</taxon>
        <taxon>Pseudomonadota</taxon>
        <taxon>Alphaproteobacteria</taxon>
        <taxon>Hyphomicrobiales</taxon>
        <taxon>Devosiaceae</taxon>
        <taxon>Devosia</taxon>
    </lineage>
</organism>
<feature type="compositionally biased region" description="Low complexity" evidence="1">
    <location>
        <begin position="285"/>
        <end position="301"/>
    </location>
</feature>
<dbReference type="Proteomes" id="UP000033649">
    <property type="component" value="Unassembled WGS sequence"/>
</dbReference>
<evidence type="ECO:0000313" key="3">
    <source>
        <dbReference type="EMBL" id="KKB07444.1"/>
    </source>
</evidence>
<dbReference type="InterPro" id="IPR021136">
    <property type="entry name" value="Flagellar_hook_control-like_C"/>
</dbReference>
<comment type="caution">
    <text evidence="3">The sequence shown here is derived from an EMBL/GenBank/DDBJ whole genome shotgun (WGS) entry which is preliminary data.</text>
</comment>
<evidence type="ECO:0000256" key="1">
    <source>
        <dbReference type="SAM" id="MobiDB-lite"/>
    </source>
</evidence>
<feature type="region of interest" description="Disordered" evidence="1">
    <location>
        <begin position="285"/>
        <end position="348"/>
    </location>
</feature>